<evidence type="ECO:0000313" key="3">
    <source>
        <dbReference type="Proteomes" id="UP001498398"/>
    </source>
</evidence>
<evidence type="ECO:0000313" key="2">
    <source>
        <dbReference type="EMBL" id="KAK7463111.1"/>
    </source>
</evidence>
<protein>
    <submittedName>
        <fullName evidence="1">Uncharacterized protein</fullName>
    </submittedName>
</protein>
<comment type="caution">
    <text evidence="1">The sequence shown here is derived from an EMBL/GenBank/DDBJ whole genome shotgun (WGS) entry which is preliminary data.</text>
</comment>
<reference evidence="1 3" key="1">
    <citation type="submission" date="2024-01" db="EMBL/GenBank/DDBJ databases">
        <title>A draft genome for the cacao thread blight pathogen Marasmiellus scandens.</title>
        <authorList>
            <person name="Baruah I.K."/>
            <person name="Leung J."/>
            <person name="Bukari Y."/>
            <person name="Amoako-Attah I."/>
            <person name="Meinhardt L.W."/>
            <person name="Bailey B.A."/>
            <person name="Cohen S.P."/>
        </authorList>
    </citation>
    <scope>NUCLEOTIDE SEQUENCE [LARGE SCALE GENOMIC DNA]</scope>
    <source>
        <strain evidence="1 3">GH-19</strain>
    </source>
</reference>
<sequence>MNPITLELLRFTVDKGFNLAAPAFTSLRQTATKCGVKEQYYGLTDDEKKHLLWVIQWPENTNPTELKPPSDPEFRQKLAALDVTSKPDSWHVPFRFSEEVRTALNAPVSEFAFVVLQEQTKTDTIINSLHRTFSDCYYAKGFKGGSWGIASNNDRACLYVLGWESRAHHAEYAKGPIMALEINNLLPHFAPGSLAYFSKLTKEENA</sequence>
<evidence type="ECO:0000313" key="1">
    <source>
        <dbReference type="EMBL" id="KAK7437883.1"/>
    </source>
</evidence>
<dbReference type="Proteomes" id="UP001498398">
    <property type="component" value="Unassembled WGS sequence"/>
</dbReference>
<dbReference type="EMBL" id="JBANRG010000082">
    <property type="protein sequence ID" value="KAK7437883.1"/>
    <property type="molecule type" value="Genomic_DNA"/>
</dbReference>
<dbReference type="EMBL" id="JBANRG010000010">
    <property type="protein sequence ID" value="KAK7463111.1"/>
    <property type="molecule type" value="Genomic_DNA"/>
</dbReference>
<organism evidence="1 3">
    <name type="scientific">Marasmiellus scandens</name>
    <dbReference type="NCBI Taxonomy" id="2682957"/>
    <lineage>
        <taxon>Eukaryota</taxon>
        <taxon>Fungi</taxon>
        <taxon>Dikarya</taxon>
        <taxon>Basidiomycota</taxon>
        <taxon>Agaricomycotina</taxon>
        <taxon>Agaricomycetes</taxon>
        <taxon>Agaricomycetidae</taxon>
        <taxon>Agaricales</taxon>
        <taxon>Marasmiineae</taxon>
        <taxon>Omphalotaceae</taxon>
        <taxon>Marasmiellus</taxon>
    </lineage>
</organism>
<name>A0ABR1IST1_9AGAR</name>
<accession>A0ABR1IST1</accession>
<proteinExistence type="predicted"/>
<keyword evidence="3" id="KW-1185">Reference proteome</keyword>
<gene>
    <name evidence="2" type="ORF">VKT23_007696</name>
    <name evidence="1" type="ORF">VKT23_018318</name>
</gene>